<dbReference type="eggNOG" id="COG3832">
    <property type="taxonomic scope" value="Bacteria"/>
</dbReference>
<dbReference type="CDD" id="cd07814">
    <property type="entry name" value="SRPBCC_CalC_Aha1-like"/>
    <property type="match status" value="1"/>
</dbReference>
<proteinExistence type="inferred from homology"/>
<dbReference type="EMBL" id="CP006272">
    <property type="protein sequence ID" value="AGZ41691.1"/>
    <property type="molecule type" value="Genomic_DNA"/>
</dbReference>
<sequence>MTVLSVHKDPEARRMTLTAEYDAPVDRVWLLWSDPRRLERWWGPPTHPATVVDHDLRPGGKVSYYVTGPDGERSPGWWHVRAVDAPRRLDFELGDAGIPPLAVRVRMDDRPGGGTLMVVETTFPTTGAMDQLIVMGYEQGLSTAVGQADAVLAAD</sequence>
<dbReference type="SUPFAM" id="SSF55961">
    <property type="entry name" value="Bet v1-like"/>
    <property type="match status" value="1"/>
</dbReference>
<dbReference type="HOGENOM" id="CLU_108923_6_0_11"/>
<evidence type="ECO:0000256" key="1">
    <source>
        <dbReference type="ARBA" id="ARBA00006817"/>
    </source>
</evidence>
<reference evidence="3 4" key="1">
    <citation type="journal article" date="2014" name="J. Biotechnol.">
        <title>Complete genome sequence of the actinobacterium Actinoplanes friuliensis HAG 010964, producer of the lipopeptide antibiotic friulimycin.</title>
        <authorList>
            <person name="Ruckert C."/>
            <person name="Szczepanowski R."/>
            <person name="Albersmeier A."/>
            <person name="Goesmann A."/>
            <person name="Fischer N."/>
            <person name="Steinkamper A."/>
            <person name="Puhler A."/>
            <person name="Biener R."/>
            <person name="Schwartz D."/>
            <person name="Kalinowski J."/>
        </authorList>
    </citation>
    <scope>NUCLEOTIDE SEQUENCE [LARGE SCALE GENOMIC DNA]</scope>
    <source>
        <strain evidence="3 4">DSM 7358</strain>
    </source>
</reference>
<dbReference type="STRING" id="1246995.AFR_17065"/>
<evidence type="ECO:0000313" key="4">
    <source>
        <dbReference type="Proteomes" id="UP000017746"/>
    </source>
</evidence>
<dbReference type="AlphaFoldDB" id="U5W1B6"/>
<dbReference type="InterPro" id="IPR013538">
    <property type="entry name" value="ASHA1/2-like_C"/>
</dbReference>
<evidence type="ECO:0000313" key="3">
    <source>
        <dbReference type="EMBL" id="AGZ41691.1"/>
    </source>
</evidence>
<feature type="domain" description="Activator of Hsp90 ATPase homologue 1/2-like C-terminal" evidence="2">
    <location>
        <begin position="22"/>
        <end position="144"/>
    </location>
</feature>
<evidence type="ECO:0000259" key="2">
    <source>
        <dbReference type="Pfam" id="PF08327"/>
    </source>
</evidence>
<keyword evidence="4" id="KW-1185">Reference proteome</keyword>
<dbReference type="RefSeq" id="WP_023361857.1">
    <property type="nucleotide sequence ID" value="NC_022657.1"/>
</dbReference>
<dbReference type="OrthoDB" id="3365660at2"/>
<dbReference type="InterPro" id="IPR023393">
    <property type="entry name" value="START-like_dom_sf"/>
</dbReference>
<name>U5W1B6_9ACTN</name>
<dbReference type="KEGG" id="afs:AFR_17065"/>
<dbReference type="Pfam" id="PF08327">
    <property type="entry name" value="AHSA1"/>
    <property type="match status" value="1"/>
</dbReference>
<accession>U5W1B6</accession>
<dbReference type="Proteomes" id="UP000017746">
    <property type="component" value="Chromosome"/>
</dbReference>
<dbReference type="PATRIC" id="fig|1246995.3.peg.3462"/>
<gene>
    <name evidence="3" type="ORF">AFR_17065</name>
</gene>
<comment type="similarity">
    <text evidence="1">Belongs to the AHA1 family.</text>
</comment>
<dbReference type="Gene3D" id="3.30.530.20">
    <property type="match status" value="1"/>
</dbReference>
<protein>
    <submittedName>
        <fullName evidence="3">Activator of Hsp90 ATPase 1 family protein</fullName>
    </submittedName>
</protein>
<organism evidence="3 4">
    <name type="scientific">Actinoplanes friuliensis DSM 7358</name>
    <dbReference type="NCBI Taxonomy" id="1246995"/>
    <lineage>
        <taxon>Bacteria</taxon>
        <taxon>Bacillati</taxon>
        <taxon>Actinomycetota</taxon>
        <taxon>Actinomycetes</taxon>
        <taxon>Micromonosporales</taxon>
        <taxon>Micromonosporaceae</taxon>
        <taxon>Actinoplanes</taxon>
    </lineage>
</organism>